<evidence type="ECO:0000313" key="10">
    <source>
        <dbReference type="EMBL" id="EDS04797.1"/>
    </source>
</evidence>
<dbReference type="Proteomes" id="UP000005819">
    <property type="component" value="Unassembled WGS sequence"/>
</dbReference>
<evidence type="ECO:0000259" key="9">
    <source>
        <dbReference type="Pfam" id="PF12704"/>
    </source>
</evidence>
<dbReference type="GO" id="GO:0098797">
    <property type="term" value="C:plasma membrane protein complex"/>
    <property type="evidence" value="ECO:0007669"/>
    <property type="project" value="TreeGrafter"/>
</dbReference>
<protein>
    <submittedName>
        <fullName evidence="10">Efflux ABC transporter, permease protein</fullName>
    </submittedName>
</protein>
<keyword evidence="11" id="KW-1185">Reference proteome</keyword>
<evidence type="ECO:0000256" key="7">
    <source>
        <dbReference type="SAM" id="Phobius"/>
    </source>
</evidence>
<comment type="caution">
    <text evidence="10">The sequence shown here is derived from an EMBL/GenBank/DDBJ whole genome shotgun (WGS) entry which is preliminary data.</text>
</comment>
<feature type="domain" description="ABC3 transporter permease C-terminal" evidence="8">
    <location>
        <begin position="293"/>
        <end position="414"/>
    </location>
</feature>
<dbReference type="Pfam" id="PF12704">
    <property type="entry name" value="MacB_PCD"/>
    <property type="match status" value="1"/>
</dbReference>
<dbReference type="InterPro" id="IPR003838">
    <property type="entry name" value="ABC3_permease_C"/>
</dbReference>
<proteinExistence type="inferred from homology"/>
<sequence length="426" mass="47425">MHEKYVQNRKRVNLELFIARRIARNGPGNRPGVMVRIAVVAVALSVTVMILALAVIMGFKREITDRVTGFSAQVEVADLRSAGSIESVPVPRSEQLERAIRSAGEVVRLAPYAVKGGVVKTPDAILGVMLKGVDGGYDWSFFRDHLLEGELPRVGDSIRTKEILISRSVAREMGLVPGDKVEMLFVESEKSPRRDRFKVSGIYATGMDEFDRSVAMTDLRNVQRLADWSSDEVSGYEVTLADFSQAEDFSRRLNDMLLDSDREAFWDLTARSAQERFPTVFDWLKTHDVNAAVILVIMVVVAVFNMATALLTLVLERTRMIGLLKTMGMNSASLRRIFLYRALMLILRGVVWGNAIGLGICLLQYYFHLIPLDPEGYMLSEVPVAFGVGWWLALNAGVVAVILTLLMLPASIISQVKPVEAIRYDS</sequence>
<evidence type="ECO:0000256" key="6">
    <source>
        <dbReference type="ARBA" id="ARBA00023136"/>
    </source>
</evidence>
<feature type="transmembrane region" description="Helical" evidence="7">
    <location>
        <begin position="337"/>
        <end position="367"/>
    </location>
</feature>
<keyword evidence="4 7" id="KW-0812">Transmembrane</keyword>
<dbReference type="InterPro" id="IPR051447">
    <property type="entry name" value="Lipoprotein-release_system"/>
</dbReference>
<reference evidence="10" key="1">
    <citation type="submission" date="2007-10" db="EMBL/GenBank/DDBJ databases">
        <authorList>
            <person name="Fulton L."/>
            <person name="Clifton S."/>
            <person name="Fulton B."/>
            <person name="Xu J."/>
            <person name="Minx P."/>
            <person name="Pepin K.H."/>
            <person name="Johnson M."/>
            <person name="Thiruvilangam P."/>
            <person name="Bhonagiri V."/>
            <person name="Nash W.E."/>
            <person name="Mardis E.R."/>
            <person name="Wilson R.K."/>
        </authorList>
    </citation>
    <scope>NUCLEOTIDE SEQUENCE [LARGE SCALE GENOMIC DNA]</scope>
    <source>
        <strain evidence="10">DSM 17216</strain>
    </source>
</reference>
<evidence type="ECO:0000256" key="3">
    <source>
        <dbReference type="ARBA" id="ARBA00022475"/>
    </source>
</evidence>
<dbReference type="EMBL" id="ABFK02000016">
    <property type="protein sequence ID" value="EDS04797.1"/>
    <property type="molecule type" value="Genomic_DNA"/>
</dbReference>
<dbReference type="Pfam" id="PF02687">
    <property type="entry name" value="FtsX"/>
    <property type="match status" value="1"/>
</dbReference>
<dbReference type="PANTHER" id="PTHR30489:SF0">
    <property type="entry name" value="LIPOPROTEIN-RELEASING SYSTEM TRANSMEMBRANE PROTEIN LOLE"/>
    <property type="match status" value="1"/>
</dbReference>
<keyword evidence="6 7" id="KW-0472">Membrane</keyword>
<dbReference type="InterPro" id="IPR025857">
    <property type="entry name" value="MacB_PCD"/>
</dbReference>
<evidence type="ECO:0000259" key="8">
    <source>
        <dbReference type="Pfam" id="PF02687"/>
    </source>
</evidence>
<feature type="transmembrane region" description="Helical" evidence="7">
    <location>
        <begin position="387"/>
        <end position="408"/>
    </location>
</feature>
<comment type="similarity">
    <text evidence="2">Belongs to the ABC-4 integral membrane protein family. LolC/E subfamily.</text>
</comment>
<feature type="transmembrane region" description="Helical" evidence="7">
    <location>
        <begin position="291"/>
        <end position="316"/>
    </location>
</feature>
<organism evidence="10 11">
    <name type="scientific">Alistipes putredinis DSM 17216</name>
    <dbReference type="NCBI Taxonomy" id="445970"/>
    <lineage>
        <taxon>Bacteria</taxon>
        <taxon>Pseudomonadati</taxon>
        <taxon>Bacteroidota</taxon>
        <taxon>Bacteroidia</taxon>
        <taxon>Bacteroidales</taxon>
        <taxon>Rikenellaceae</taxon>
        <taxon>Alistipes</taxon>
    </lineage>
</organism>
<feature type="domain" description="MacB-like periplasmic core" evidence="9">
    <location>
        <begin position="37"/>
        <end position="254"/>
    </location>
</feature>
<feature type="transmembrane region" description="Helical" evidence="7">
    <location>
        <begin position="33"/>
        <end position="59"/>
    </location>
</feature>
<reference evidence="10" key="2">
    <citation type="submission" date="2013-09" db="EMBL/GenBank/DDBJ databases">
        <title>Draft genome sequence of Alistipes putredinis (DSM 17216).</title>
        <authorList>
            <person name="Sudarsanam P."/>
            <person name="Ley R."/>
            <person name="Guruge J."/>
            <person name="Turnbaugh P.J."/>
            <person name="Mahowald M."/>
            <person name="Liep D."/>
            <person name="Gordon J."/>
        </authorList>
    </citation>
    <scope>NUCLEOTIDE SEQUENCE</scope>
    <source>
        <strain evidence="10">DSM 17216</strain>
    </source>
</reference>
<evidence type="ECO:0000256" key="2">
    <source>
        <dbReference type="ARBA" id="ARBA00005236"/>
    </source>
</evidence>
<evidence type="ECO:0000256" key="4">
    <source>
        <dbReference type="ARBA" id="ARBA00022692"/>
    </source>
</evidence>
<comment type="subcellular location">
    <subcellularLocation>
        <location evidence="1">Cell membrane</location>
        <topology evidence="1">Multi-pass membrane protein</topology>
    </subcellularLocation>
</comment>
<dbReference type="GO" id="GO:0044874">
    <property type="term" value="P:lipoprotein localization to outer membrane"/>
    <property type="evidence" value="ECO:0007669"/>
    <property type="project" value="TreeGrafter"/>
</dbReference>
<dbReference type="eggNOG" id="COG4591">
    <property type="taxonomic scope" value="Bacteria"/>
</dbReference>
<evidence type="ECO:0000256" key="1">
    <source>
        <dbReference type="ARBA" id="ARBA00004651"/>
    </source>
</evidence>
<name>B0MSN3_9BACT</name>
<keyword evidence="3" id="KW-1003">Cell membrane</keyword>
<evidence type="ECO:0000256" key="5">
    <source>
        <dbReference type="ARBA" id="ARBA00022989"/>
    </source>
</evidence>
<dbReference type="AlphaFoldDB" id="B0MSN3"/>
<accession>B0MSN3</accession>
<gene>
    <name evidence="10" type="ORF">ALIPUT_00670</name>
</gene>
<evidence type="ECO:0000313" key="11">
    <source>
        <dbReference type="Proteomes" id="UP000005819"/>
    </source>
</evidence>
<keyword evidence="5 7" id="KW-1133">Transmembrane helix</keyword>
<dbReference type="PANTHER" id="PTHR30489">
    <property type="entry name" value="LIPOPROTEIN-RELEASING SYSTEM TRANSMEMBRANE PROTEIN LOLE"/>
    <property type="match status" value="1"/>
</dbReference>
<dbReference type="HOGENOM" id="CLU_000604_8_2_10"/>